<dbReference type="InterPro" id="IPR036179">
    <property type="entry name" value="Ig-like_dom_sf"/>
</dbReference>
<feature type="domain" description="Ig-like" evidence="2">
    <location>
        <begin position="431"/>
        <end position="526"/>
    </location>
</feature>
<feature type="non-terminal residue" evidence="3">
    <location>
        <position position="1"/>
    </location>
</feature>
<dbReference type="PROSITE" id="PS50835">
    <property type="entry name" value="IG_LIKE"/>
    <property type="match status" value="2"/>
</dbReference>
<name>A0A8B6FJ48_MYTGA</name>
<dbReference type="PANTHER" id="PTHR46013:SF7">
    <property type="entry name" value="IG-LIKE DOMAIN-CONTAINING PROTEIN"/>
    <property type="match status" value="1"/>
</dbReference>
<dbReference type="InterPro" id="IPR007110">
    <property type="entry name" value="Ig-like_dom"/>
</dbReference>
<proteinExistence type="predicted"/>
<dbReference type="AlphaFoldDB" id="A0A8B6FJ48"/>
<reference evidence="3" key="1">
    <citation type="submission" date="2018-11" db="EMBL/GenBank/DDBJ databases">
        <authorList>
            <person name="Alioto T."/>
            <person name="Alioto T."/>
        </authorList>
    </citation>
    <scope>NUCLEOTIDE SEQUENCE</scope>
</reference>
<feature type="domain" description="Ig-like" evidence="2">
    <location>
        <begin position="331"/>
        <end position="402"/>
    </location>
</feature>
<keyword evidence="4" id="KW-1185">Reference proteome</keyword>
<dbReference type="PANTHER" id="PTHR46013">
    <property type="entry name" value="VASCULAR CELL ADHESION MOLECULE 1"/>
    <property type="match status" value="1"/>
</dbReference>
<dbReference type="InterPro" id="IPR013783">
    <property type="entry name" value="Ig-like_fold"/>
</dbReference>
<evidence type="ECO:0000313" key="3">
    <source>
        <dbReference type="EMBL" id="VDI49516.1"/>
    </source>
</evidence>
<dbReference type="SUPFAM" id="SSF48726">
    <property type="entry name" value="Immunoglobulin"/>
    <property type="match status" value="3"/>
</dbReference>
<evidence type="ECO:0000256" key="1">
    <source>
        <dbReference type="SAM" id="Phobius"/>
    </source>
</evidence>
<keyword evidence="1" id="KW-0812">Transmembrane</keyword>
<protein>
    <recommendedName>
        <fullName evidence="2">Ig-like domain-containing protein</fullName>
    </recommendedName>
</protein>
<dbReference type="InterPro" id="IPR003599">
    <property type="entry name" value="Ig_sub"/>
</dbReference>
<dbReference type="Proteomes" id="UP000596742">
    <property type="component" value="Unassembled WGS sequence"/>
</dbReference>
<keyword evidence="1" id="KW-0472">Membrane</keyword>
<accession>A0A8B6FJ48</accession>
<organism evidence="3 4">
    <name type="scientific">Mytilus galloprovincialis</name>
    <name type="common">Mediterranean mussel</name>
    <dbReference type="NCBI Taxonomy" id="29158"/>
    <lineage>
        <taxon>Eukaryota</taxon>
        <taxon>Metazoa</taxon>
        <taxon>Spiralia</taxon>
        <taxon>Lophotrochozoa</taxon>
        <taxon>Mollusca</taxon>
        <taxon>Bivalvia</taxon>
        <taxon>Autobranchia</taxon>
        <taxon>Pteriomorphia</taxon>
        <taxon>Mytilida</taxon>
        <taxon>Mytiloidea</taxon>
        <taxon>Mytilidae</taxon>
        <taxon>Mytilinae</taxon>
        <taxon>Mytilus</taxon>
    </lineage>
</organism>
<evidence type="ECO:0000313" key="4">
    <source>
        <dbReference type="Proteomes" id="UP000596742"/>
    </source>
</evidence>
<sequence>VLCLTDTYDFSCPSQSHWKLRAKYKCTHQSNYFCLFDVNRQINVYRERCLNSRIIGHGYKYVFQPNPNLGECSLSRYQPFIFNTTGYSDCVFLKSFCNSEGQTTYKDDTKGSDRTCTCNTELEYHFVRPPNNRCNCHPSIEDCSCYIGIHQNSTTNVLKDLDCHGKINISTQEDALNTSKALEMNNFDNTKYNIAFRPTNQYRMKAAVCILVLVVLYPIAVVIYIVQRNKRQRRKKIKGLKKVTKAYGAEAVLRTKIKADVRNLTWMHQHDIDNIQDIPSDDCKYSKCDTSKTLEILDLCKKDSGTYFCKVIMPKGTVRYSLKKEVEVIEPVLTLKDSEKRADCGQTVTLKCAIKHPPKHYEVTWEKDADTIQLNDAKYMGSTQDFPHLTIKDVDHGDNALYCFCITYKPSTDEEEKFKCRSKVKLLVNEPSIQMFRLEEQVVMGHNISIECTINQIRKIYDVIWEKKPANNEEYSEALLFEKQTEEKYEKKMSKTKTQHLKIKKADEFDDAFYRCCIQYESAGVDHIVCSEEFRLLVVAS</sequence>
<evidence type="ECO:0000259" key="2">
    <source>
        <dbReference type="PROSITE" id="PS50835"/>
    </source>
</evidence>
<gene>
    <name evidence="3" type="ORF">MGAL_10B077615</name>
</gene>
<dbReference type="Gene3D" id="2.60.40.10">
    <property type="entry name" value="Immunoglobulins"/>
    <property type="match status" value="3"/>
</dbReference>
<feature type="transmembrane region" description="Helical" evidence="1">
    <location>
        <begin position="204"/>
        <end position="226"/>
    </location>
</feature>
<feature type="non-terminal residue" evidence="3">
    <location>
        <position position="541"/>
    </location>
</feature>
<dbReference type="EMBL" id="UYJE01006835">
    <property type="protein sequence ID" value="VDI49516.1"/>
    <property type="molecule type" value="Genomic_DNA"/>
</dbReference>
<keyword evidence="1" id="KW-1133">Transmembrane helix</keyword>
<comment type="caution">
    <text evidence="3">The sequence shown here is derived from an EMBL/GenBank/DDBJ whole genome shotgun (WGS) entry which is preliminary data.</text>
</comment>
<dbReference type="SMART" id="SM00409">
    <property type="entry name" value="IG"/>
    <property type="match status" value="3"/>
</dbReference>